<dbReference type="EMBL" id="JAHYBX010000009">
    <property type="protein sequence ID" value="MCA1857778.1"/>
    <property type="molecule type" value="Genomic_DNA"/>
</dbReference>
<dbReference type="Pfam" id="PF08668">
    <property type="entry name" value="HDOD"/>
    <property type="match status" value="1"/>
</dbReference>
<feature type="domain" description="HDOD" evidence="1">
    <location>
        <begin position="194"/>
        <end position="382"/>
    </location>
</feature>
<evidence type="ECO:0000259" key="1">
    <source>
        <dbReference type="PROSITE" id="PS51833"/>
    </source>
</evidence>
<dbReference type="PANTHER" id="PTHR33525:SF4">
    <property type="entry name" value="CYCLIC DI-GMP PHOSPHODIESTERASE CDGJ"/>
    <property type="match status" value="1"/>
</dbReference>
<name>A0ABS7YDJ6_9BURK</name>
<proteinExistence type="predicted"/>
<dbReference type="RefSeq" id="WP_225239969.1">
    <property type="nucleotide sequence ID" value="NZ_JAHYBX010000009.1"/>
</dbReference>
<protein>
    <submittedName>
        <fullName evidence="2">HDOD domain-containing protein</fullName>
    </submittedName>
</protein>
<dbReference type="Proteomes" id="UP001198602">
    <property type="component" value="Unassembled WGS sequence"/>
</dbReference>
<organism evidence="2 3">
    <name type="scientific">Massilia hydrophila</name>
    <dbReference type="NCBI Taxonomy" id="3044279"/>
    <lineage>
        <taxon>Bacteria</taxon>
        <taxon>Pseudomonadati</taxon>
        <taxon>Pseudomonadota</taxon>
        <taxon>Betaproteobacteria</taxon>
        <taxon>Burkholderiales</taxon>
        <taxon>Oxalobacteraceae</taxon>
        <taxon>Telluria group</taxon>
        <taxon>Massilia</taxon>
    </lineage>
</organism>
<gene>
    <name evidence="2" type="ORF">LE190_17865</name>
</gene>
<reference evidence="2 3" key="1">
    <citation type="submission" date="2021-07" db="EMBL/GenBank/DDBJ databases">
        <title>Characterization of Violacein-producing bacteria and related species.</title>
        <authorList>
            <person name="Wilson H.S."/>
            <person name="De Leon M.E."/>
        </authorList>
    </citation>
    <scope>NUCLEOTIDE SEQUENCE [LARGE SCALE GENOMIC DNA]</scope>
    <source>
        <strain evidence="2 3">HSC-2F05</strain>
    </source>
</reference>
<evidence type="ECO:0000313" key="3">
    <source>
        <dbReference type="Proteomes" id="UP001198602"/>
    </source>
</evidence>
<dbReference type="PROSITE" id="PS51833">
    <property type="entry name" value="HDOD"/>
    <property type="match status" value="1"/>
</dbReference>
<comment type="caution">
    <text evidence="2">The sequence shown here is derived from an EMBL/GenBank/DDBJ whole genome shotgun (WGS) entry which is preliminary data.</text>
</comment>
<dbReference type="InterPro" id="IPR013976">
    <property type="entry name" value="HDOD"/>
</dbReference>
<accession>A0ABS7YDJ6</accession>
<dbReference type="Gene3D" id="1.10.3210.10">
    <property type="entry name" value="Hypothetical protein af1432"/>
    <property type="match status" value="1"/>
</dbReference>
<dbReference type="PANTHER" id="PTHR33525">
    <property type="match status" value="1"/>
</dbReference>
<dbReference type="InterPro" id="IPR052340">
    <property type="entry name" value="RNase_Y/CdgJ"/>
</dbReference>
<sequence>MRAHPMAALDPAPFPLVVIDPVANGQNEWVALCLRLEAGEGLPLRLQAVFGAPDLLAAIAPLDALLLLDDPAALTPPVLALLPANRVGFVVAASVLALDGVARRLTELHELGYRLWLEGPLPPGVAAPSALRTVTHDCARAPLPAGRLAALFGPHLARGVDTARHFADSEMAGFDWFCGAYPQDPALAAGENQDGSSRRRILTLLGLLSRDADSREIELQLKQDPTLSYHLLKLVNSAAFAVSTRITSFHQAISLLGRRQLQRWLQLLLYARQQPDGLPNLLLPLAARRGAQLESLCKQDGGERDECDLAYMTGVFSLLDRLLHMPMREIVAELHLPPHVTDALLARGGVLGRWLRLAEAHPARAALDEAEIDAADWWYSQLQAYHWAIQVGRNV</sequence>
<dbReference type="SUPFAM" id="SSF109604">
    <property type="entry name" value="HD-domain/PDEase-like"/>
    <property type="match status" value="1"/>
</dbReference>
<keyword evidence="3" id="KW-1185">Reference proteome</keyword>
<evidence type="ECO:0000313" key="2">
    <source>
        <dbReference type="EMBL" id="MCA1857778.1"/>
    </source>
</evidence>